<keyword evidence="7 14" id="KW-1133">Transmembrane helix</keyword>
<dbReference type="AlphaFoldDB" id="A0A8S0S2X1"/>
<evidence type="ECO:0000256" key="11">
    <source>
        <dbReference type="ARBA" id="ARBA00023136"/>
    </source>
</evidence>
<organism evidence="15 16">
    <name type="scientific">Olea europaea subsp. europaea</name>
    <dbReference type="NCBI Taxonomy" id="158383"/>
    <lineage>
        <taxon>Eukaryota</taxon>
        <taxon>Viridiplantae</taxon>
        <taxon>Streptophyta</taxon>
        <taxon>Embryophyta</taxon>
        <taxon>Tracheophyta</taxon>
        <taxon>Spermatophyta</taxon>
        <taxon>Magnoliopsida</taxon>
        <taxon>eudicotyledons</taxon>
        <taxon>Gunneridae</taxon>
        <taxon>Pentapetalae</taxon>
        <taxon>asterids</taxon>
        <taxon>lamiids</taxon>
        <taxon>Lamiales</taxon>
        <taxon>Oleaceae</taxon>
        <taxon>Oleeae</taxon>
        <taxon>Olea</taxon>
    </lineage>
</organism>
<evidence type="ECO:0000256" key="2">
    <source>
        <dbReference type="ARBA" id="ARBA00010617"/>
    </source>
</evidence>
<dbReference type="GO" id="GO:0016020">
    <property type="term" value="C:membrane"/>
    <property type="evidence" value="ECO:0007669"/>
    <property type="project" value="UniProtKB-SubCell"/>
</dbReference>
<evidence type="ECO:0000256" key="3">
    <source>
        <dbReference type="ARBA" id="ARBA00022617"/>
    </source>
</evidence>
<dbReference type="Proteomes" id="UP000594638">
    <property type="component" value="Unassembled WGS sequence"/>
</dbReference>
<dbReference type="SUPFAM" id="SSF48264">
    <property type="entry name" value="Cytochrome P450"/>
    <property type="match status" value="1"/>
</dbReference>
<dbReference type="PANTHER" id="PTHR47953">
    <property type="entry name" value="OS08G0105600 PROTEIN"/>
    <property type="match status" value="1"/>
</dbReference>
<dbReference type="GO" id="GO:0020037">
    <property type="term" value="F:heme binding"/>
    <property type="evidence" value="ECO:0007669"/>
    <property type="project" value="InterPro"/>
</dbReference>
<keyword evidence="8 13" id="KW-0560">Oxidoreductase</keyword>
<evidence type="ECO:0000313" key="16">
    <source>
        <dbReference type="Proteomes" id="UP000594638"/>
    </source>
</evidence>
<feature type="transmembrane region" description="Helical" evidence="14">
    <location>
        <begin position="6"/>
        <end position="26"/>
    </location>
</feature>
<keyword evidence="10 13" id="KW-0503">Monooxygenase</keyword>
<keyword evidence="3 12" id="KW-0349">Heme</keyword>
<evidence type="ECO:0000256" key="12">
    <source>
        <dbReference type="PIRSR" id="PIRSR602401-1"/>
    </source>
</evidence>
<keyword evidence="5 12" id="KW-0479">Metal-binding</keyword>
<dbReference type="GO" id="GO:0004497">
    <property type="term" value="F:monooxygenase activity"/>
    <property type="evidence" value="ECO:0007669"/>
    <property type="project" value="UniProtKB-KW"/>
</dbReference>
<evidence type="ECO:0000256" key="10">
    <source>
        <dbReference type="ARBA" id="ARBA00023033"/>
    </source>
</evidence>
<dbReference type="Gramene" id="OE9A065246T1">
    <property type="protein sequence ID" value="OE9A065246C1"/>
    <property type="gene ID" value="OE9A065246"/>
</dbReference>
<dbReference type="FunFam" id="1.10.630.10:FF:000043">
    <property type="entry name" value="Cytochrome P450 99A2"/>
    <property type="match status" value="1"/>
</dbReference>
<evidence type="ECO:0000256" key="9">
    <source>
        <dbReference type="ARBA" id="ARBA00023004"/>
    </source>
</evidence>
<proteinExistence type="inferred from homology"/>
<dbReference type="InterPro" id="IPR036396">
    <property type="entry name" value="Cyt_P450_sf"/>
</dbReference>
<reference evidence="15 16" key="1">
    <citation type="submission" date="2019-12" db="EMBL/GenBank/DDBJ databases">
        <authorList>
            <person name="Alioto T."/>
            <person name="Alioto T."/>
            <person name="Gomez Garrido J."/>
        </authorList>
    </citation>
    <scope>NUCLEOTIDE SEQUENCE [LARGE SCALE GENOMIC DNA]</scope>
</reference>
<evidence type="ECO:0000256" key="14">
    <source>
        <dbReference type="SAM" id="Phobius"/>
    </source>
</evidence>
<comment type="similarity">
    <text evidence="2 13">Belongs to the cytochrome P450 family.</text>
</comment>
<dbReference type="CDD" id="cd11072">
    <property type="entry name" value="CYP71-like"/>
    <property type="match status" value="1"/>
</dbReference>
<protein>
    <submittedName>
        <fullName evidence="15">Premnaspirodiene oxygenase-like</fullName>
    </submittedName>
</protein>
<name>A0A8S0S2X1_OLEEU</name>
<evidence type="ECO:0000256" key="1">
    <source>
        <dbReference type="ARBA" id="ARBA00004606"/>
    </source>
</evidence>
<dbReference type="GO" id="GO:0016705">
    <property type="term" value="F:oxidoreductase activity, acting on paired donors, with incorporation or reduction of molecular oxygen"/>
    <property type="evidence" value="ECO:0007669"/>
    <property type="project" value="InterPro"/>
</dbReference>
<evidence type="ECO:0000256" key="5">
    <source>
        <dbReference type="ARBA" id="ARBA00022723"/>
    </source>
</evidence>
<dbReference type="Pfam" id="PF00067">
    <property type="entry name" value="p450"/>
    <property type="match status" value="1"/>
</dbReference>
<keyword evidence="16" id="KW-1185">Reference proteome</keyword>
<dbReference type="PANTHER" id="PTHR47953:SF16">
    <property type="entry name" value="CYTOCHROME P450 71D8"/>
    <property type="match status" value="1"/>
</dbReference>
<dbReference type="GO" id="GO:0005506">
    <property type="term" value="F:iron ion binding"/>
    <property type="evidence" value="ECO:0007669"/>
    <property type="project" value="InterPro"/>
</dbReference>
<evidence type="ECO:0000256" key="4">
    <source>
        <dbReference type="ARBA" id="ARBA00022692"/>
    </source>
</evidence>
<sequence length="509" mass="57610">MKIQLPFNFVAFMIFLYFIFLLFKGYKISTALKKHQRLPPTPWKLPLIGNLHHLVGALPHRSLKKLAEKYGPIVHLKLGEVSAIVVSSAELAKEVLKVQDPACADRPQTIVSKIMLYDSTDIGFSPYNEYWRQMRKICVLELLSAKNVRSFNSIRQDEASRLIKSIQSSRGEPINLTEKIFSFTSSITCRAAFGKVIRDRDILLSLLKKAVPLTGGFGLEDLFPSFKLLHVISWNRHKLLAMRRKLDVILDAIVDEHRANLAKTHNGNGEFGGEDIVDVLFRIKESGDQDIAITIDNIKAIIFDMFSAGTETSSTTIDWAMAELMRNPSVMAKAQTEIREALKGKKTLDDNDIQTLKYLKFVIKETLRLHAPIPLLPRACRKECEVAGYTIPLKAKVSVNVWAIGRDPEYWHEPESFIPERFERKSIEFTGNDFEFIPFGAGRRICPGINYGLVNVELCLAQLLYHFDWKLPNGMNPNDMDMAETKGLAVSRKNSLLLIPTSHNPSVDS</sequence>
<comment type="caution">
    <text evidence="15">The sequence shown here is derived from an EMBL/GenBank/DDBJ whole genome shotgun (WGS) entry which is preliminary data.</text>
</comment>
<dbReference type="EMBL" id="CACTIH010003889">
    <property type="protein sequence ID" value="CAA2986827.1"/>
    <property type="molecule type" value="Genomic_DNA"/>
</dbReference>
<evidence type="ECO:0000256" key="8">
    <source>
        <dbReference type="ARBA" id="ARBA00023002"/>
    </source>
</evidence>
<dbReference type="InterPro" id="IPR001128">
    <property type="entry name" value="Cyt_P450"/>
</dbReference>
<gene>
    <name evidence="15" type="ORF">OLEA9_A065246</name>
</gene>
<dbReference type="PROSITE" id="PS00086">
    <property type="entry name" value="CYTOCHROME_P450"/>
    <property type="match status" value="1"/>
</dbReference>
<dbReference type="Gene3D" id="1.10.630.10">
    <property type="entry name" value="Cytochrome P450"/>
    <property type="match status" value="1"/>
</dbReference>
<evidence type="ECO:0000256" key="6">
    <source>
        <dbReference type="ARBA" id="ARBA00022968"/>
    </source>
</evidence>
<keyword evidence="9 12" id="KW-0408">Iron</keyword>
<evidence type="ECO:0000256" key="13">
    <source>
        <dbReference type="RuleBase" id="RU000461"/>
    </source>
</evidence>
<keyword evidence="11 14" id="KW-0472">Membrane</keyword>
<feature type="binding site" description="axial binding residue" evidence="12">
    <location>
        <position position="446"/>
    </location>
    <ligand>
        <name>heme</name>
        <dbReference type="ChEBI" id="CHEBI:30413"/>
    </ligand>
    <ligandPart>
        <name>Fe</name>
        <dbReference type="ChEBI" id="CHEBI:18248"/>
    </ligandPart>
</feature>
<comment type="cofactor">
    <cofactor evidence="12">
        <name>heme</name>
        <dbReference type="ChEBI" id="CHEBI:30413"/>
    </cofactor>
</comment>
<keyword evidence="6" id="KW-0735">Signal-anchor</keyword>
<dbReference type="OrthoDB" id="2789670at2759"/>
<keyword evidence="4 14" id="KW-0812">Transmembrane</keyword>
<dbReference type="PRINTS" id="PR00463">
    <property type="entry name" value="EP450I"/>
</dbReference>
<accession>A0A8S0S2X1</accession>
<dbReference type="InterPro" id="IPR052306">
    <property type="entry name" value="CYP450_71D"/>
</dbReference>
<comment type="subcellular location">
    <subcellularLocation>
        <location evidence="1">Membrane</location>
        <topology evidence="1">Single-pass type II membrane protein</topology>
    </subcellularLocation>
</comment>
<dbReference type="InterPro" id="IPR002401">
    <property type="entry name" value="Cyt_P450_E_grp-I"/>
</dbReference>
<dbReference type="PRINTS" id="PR00385">
    <property type="entry name" value="P450"/>
</dbReference>
<evidence type="ECO:0000313" key="15">
    <source>
        <dbReference type="EMBL" id="CAA2986827.1"/>
    </source>
</evidence>
<dbReference type="InterPro" id="IPR017972">
    <property type="entry name" value="Cyt_P450_CS"/>
</dbReference>
<evidence type="ECO:0000256" key="7">
    <source>
        <dbReference type="ARBA" id="ARBA00022989"/>
    </source>
</evidence>